<evidence type="ECO:0000256" key="1">
    <source>
        <dbReference type="ARBA" id="ARBA00004370"/>
    </source>
</evidence>
<dbReference type="GO" id="GO:0005509">
    <property type="term" value="F:calcium ion binding"/>
    <property type="evidence" value="ECO:0007669"/>
    <property type="project" value="InterPro"/>
</dbReference>
<evidence type="ECO:0000313" key="10">
    <source>
        <dbReference type="Proteomes" id="UP000002704"/>
    </source>
</evidence>
<dbReference type="InterPro" id="IPR050557">
    <property type="entry name" value="RTX_toxin/Mannuronan_C5-epim"/>
</dbReference>
<dbReference type="GO" id="GO:0016020">
    <property type="term" value="C:membrane"/>
    <property type="evidence" value="ECO:0007669"/>
    <property type="project" value="UniProtKB-SubCell"/>
</dbReference>
<dbReference type="PRINTS" id="PR00313">
    <property type="entry name" value="CABNDNGRPT"/>
</dbReference>
<proteinExistence type="predicted"/>
<dbReference type="PRINTS" id="PR01488">
    <property type="entry name" value="RTXTOXINA"/>
</dbReference>
<dbReference type="InterPro" id="IPR011049">
    <property type="entry name" value="Serralysin-like_metalloprot_C"/>
</dbReference>
<dbReference type="InterPro" id="IPR003995">
    <property type="entry name" value="RTX_toxin_determinant-A"/>
</dbReference>
<evidence type="ECO:0000313" key="9">
    <source>
        <dbReference type="EMBL" id="ABA75984.1"/>
    </source>
</evidence>
<dbReference type="InterPro" id="IPR018511">
    <property type="entry name" value="Hemolysin-typ_Ca-bd_CS"/>
</dbReference>
<evidence type="ECO:0000256" key="3">
    <source>
        <dbReference type="ARBA" id="ARBA00022525"/>
    </source>
</evidence>
<dbReference type="PROSITE" id="PS00330">
    <property type="entry name" value="HEMOLYSIN_CALCIUM"/>
    <property type="match status" value="2"/>
</dbReference>
<dbReference type="Gene3D" id="2.150.10.10">
    <property type="entry name" value="Serralysin-like metalloprotease, C-terminal"/>
    <property type="match status" value="11"/>
</dbReference>
<dbReference type="SUPFAM" id="SSF51120">
    <property type="entry name" value="beta-Roll"/>
    <property type="match status" value="7"/>
</dbReference>
<evidence type="ECO:0000256" key="7">
    <source>
        <dbReference type="ARBA" id="ARBA00023026"/>
    </source>
</evidence>
<keyword evidence="5" id="KW-0677">Repeat</keyword>
<sequence>MAVINGTSGTDTLVGTSSADELFGFAGNDSLSGGEGNDLLDGGAGADILNGGNGIDTASYANSTAGVTVNLATGTGVGADAQGDTLTSIEAVIGSSFNDVLTAQTSGNTLNGGAGDDIYYINGSGVNVIEAAGGGDDEVRTILLNHSLAANVERLTYVGTGSFTGYGNALDNVITGGVGNDYLFGGAGADRFIGGAGNDTVSYGDSGVGVTINTKTGVNTGIAAGDTYVGIEALQGSGSNDTFISGEAADQFYGSGGTDTIDYSGSSSGVTVSLVGGVAGVGGDAQGDKLWEFETVIGSSFNDVLTAQTSGNTLNGGAGDDIYYINGSGVNVIEAAGGGDDEVRTIMLNQTLAANVERLTYVGTGSFTGYGNALDNVITGGVGNDYLFGGAGADRFIGGAGNDTVSYGDSGVGVAINTKTGVNTGIAAGDTYVGIEALQGSGSNDTFISGEAADQFYGSGGTDTIDYSGSSSGVTVSLVGGVAGVGGDAQGDKLWEFETVIGSSFNDVLTAQTSGNILNGGAGDDIYYINGTGVNVIEAAGGGDDEVRTIMLNQTLAANVERLTYVGTGSFTGYGNALDNVITGGVGNDYLFGGAGADQFIGGAGNDIVSYGDSGVGVTINTKTGVNTGIAAGDTYVGIEALQGSGSNDTFISGEAADQFYGSGGTDTIDYSGSSSGVTVSLVGGVAGVGGDAQGDKLWEFETVIGSSFNDVLTAQTSGNILNGGAGDDIYYINGTGVNVIEAAGGGDDEVRTIMLNQTLAANVERLTYVGTGSFTGYGNASDNIITGGVGADTLFGGAGADQFFGGDGFDTVSYGDSAAGVTINTKTGVNTGIAAGDTYNGIEQIRGSSYGDIFVGSAGVDRFDGGDGNDILSFAGENSGVTLDLSAAVLTGIAAGDFYTSIEAFQGSAYADTFTGSNALRESFIGGGGADTLIGVGRGDSAWYVNSSSAVQVNLLTGTGVGGDAQGDVLTNIDNLVGSAFNDTLTGNGYANMLEGGDGNDILYGGDGSDTLYGHSFTNTGALAVPFATDNQADIIYGGNGDDYIIGYVRDVGSVFYGEAGNDNITVISGVADGGDGNDTLMGLGHGYELRGGAGADKLYLSASGDAYGGEGSDSYFVSSKTMVAIFDEGTTGIDIVTLKNIQSFNDVRIMSNDQGVYIFNAVDVQNGNLDSGLFLKDWNKGGNTIETFYTNNGDSFTIPVVGQASAELSMV</sequence>
<dbReference type="RefSeq" id="WP_011335506.1">
    <property type="nucleotide sequence ID" value="NC_007492.2"/>
</dbReference>
<dbReference type="Proteomes" id="UP000002704">
    <property type="component" value="Chromosome"/>
</dbReference>
<organism evidence="9 10">
    <name type="scientific">Pseudomonas fluorescens (strain Pf0-1)</name>
    <dbReference type="NCBI Taxonomy" id="205922"/>
    <lineage>
        <taxon>Bacteria</taxon>
        <taxon>Pseudomonadati</taxon>
        <taxon>Pseudomonadota</taxon>
        <taxon>Gammaproteobacteria</taxon>
        <taxon>Pseudomonadales</taxon>
        <taxon>Pseudomonadaceae</taxon>
        <taxon>Pseudomonas</taxon>
    </lineage>
</organism>
<evidence type="ECO:0000256" key="8">
    <source>
        <dbReference type="ARBA" id="ARBA00023136"/>
    </source>
</evidence>
<dbReference type="EMBL" id="CP000094">
    <property type="protein sequence ID" value="ABA75984.1"/>
    <property type="molecule type" value="Genomic_DNA"/>
</dbReference>
<dbReference type="HOGENOM" id="CLU_254967_0_0_6"/>
<evidence type="ECO:0000256" key="4">
    <source>
        <dbReference type="ARBA" id="ARBA00022656"/>
    </source>
</evidence>
<evidence type="ECO:0000256" key="6">
    <source>
        <dbReference type="ARBA" id="ARBA00022837"/>
    </source>
</evidence>
<evidence type="ECO:0000256" key="2">
    <source>
        <dbReference type="ARBA" id="ARBA00004613"/>
    </source>
</evidence>
<keyword evidence="3" id="KW-0964">Secreted</keyword>
<dbReference type="eggNOG" id="COG2931">
    <property type="taxonomic scope" value="Bacteria"/>
</dbReference>
<dbReference type="Pfam" id="PF00353">
    <property type="entry name" value="HemolysinCabind"/>
    <property type="match status" value="16"/>
</dbReference>
<dbReference type="KEGG" id="pfo:Pfl01_4247"/>
<dbReference type="InterPro" id="IPR001343">
    <property type="entry name" value="Hemolysn_Ca-bd"/>
</dbReference>
<dbReference type="GO" id="GO:0090729">
    <property type="term" value="F:toxin activity"/>
    <property type="evidence" value="ECO:0007669"/>
    <property type="project" value="UniProtKB-KW"/>
</dbReference>
<evidence type="ECO:0000256" key="5">
    <source>
        <dbReference type="ARBA" id="ARBA00022737"/>
    </source>
</evidence>
<keyword evidence="6" id="KW-0106">Calcium</keyword>
<dbReference type="PANTHER" id="PTHR38340:SF1">
    <property type="entry name" value="S-LAYER PROTEIN"/>
    <property type="match status" value="1"/>
</dbReference>
<accession>Q3K8C0</accession>
<dbReference type="AlphaFoldDB" id="Q3K8C0"/>
<gene>
    <name evidence="9" type="ordered locus">Pfl01_4247</name>
</gene>
<keyword evidence="4" id="KW-0800">Toxin</keyword>
<dbReference type="PANTHER" id="PTHR38340">
    <property type="entry name" value="S-LAYER PROTEIN"/>
    <property type="match status" value="1"/>
</dbReference>
<reference evidence="9 10" key="1">
    <citation type="journal article" date="2009" name="Genome Biol.">
        <title>Genomic and genetic analyses of diversity and plant interactions of Pseudomonas fluorescens.</title>
        <authorList>
            <person name="Silby M.W."/>
            <person name="Cerdeno-Tarraga A.M."/>
            <person name="Vernikos G.S."/>
            <person name="Giddens S.R."/>
            <person name="Jackson R.W."/>
            <person name="Preston G.M."/>
            <person name="Zhang X.X."/>
            <person name="Moon C.D."/>
            <person name="Gehrig S.M."/>
            <person name="Godfrey S.A."/>
            <person name="Knight C.G."/>
            <person name="Malone J.G."/>
            <person name="Robinson Z."/>
            <person name="Spiers A.J."/>
            <person name="Harris S."/>
            <person name="Challis G.L."/>
            <person name="Yaxley A.M."/>
            <person name="Harris D."/>
            <person name="Seeger K."/>
            <person name="Murphy L."/>
            <person name="Rutter S."/>
            <person name="Squares R."/>
            <person name="Quail M.A."/>
            <person name="Saunders E."/>
            <person name="Mavromatis K."/>
            <person name="Brettin T.S."/>
            <person name="Bentley S.D."/>
            <person name="Hothersall J."/>
            <person name="Stephens E."/>
            <person name="Thomas C.M."/>
            <person name="Parkhill J."/>
            <person name="Levy S.B."/>
            <person name="Rainey P.B."/>
            <person name="Thomson N.R."/>
        </authorList>
    </citation>
    <scope>NUCLEOTIDE SEQUENCE [LARGE SCALE GENOMIC DNA]</scope>
    <source>
        <strain evidence="9 10">Pf0-1</strain>
    </source>
</reference>
<dbReference type="GO" id="GO:0005576">
    <property type="term" value="C:extracellular region"/>
    <property type="evidence" value="ECO:0007669"/>
    <property type="project" value="UniProtKB-SubCell"/>
</dbReference>
<keyword evidence="8" id="KW-0472">Membrane</keyword>
<name>Q3K8C0_PSEPF</name>
<keyword evidence="7" id="KW-0843">Virulence</keyword>
<comment type="subcellular location">
    <subcellularLocation>
        <location evidence="1">Membrane</location>
    </subcellularLocation>
    <subcellularLocation>
        <location evidence="2">Secreted</location>
    </subcellularLocation>
</comment>
<protein>
    <submittedName>
        <fullName evidence="9">Hemolysin-type calcium-binding region protein</fullName>
    </submittedName>
</protein>